<evidence type="ECO:0000313" key="2">
    <source>
        <dbReference type="EMBL" id="CAF9940279.1"/>
    </source>
</evidence>
<protein>
    <submittedName>
        <fullName evidence="2">Uncharacterized protein</fullName>
    </submittedName>
</protein>
<proteinExistence type="predicted"/>
<sequence>MKTFVSATIALIAVVLPLSITASPVSELSTLQTRNFPACCPEAQNAAKINDQTALTNAVKACTARGCAVSSGSSNGSTSTAVPSPVAAAPAADGNGCLTTCGPPSQFYKPGCHCENTLFVKRVGCIANCGPPSQFYKPGCHCENTLFVKRDGCIKNCGPPSQFYKPGCHCENTLFGN</sequence>
<keyword evidence="3" id="KW-1185">Reference proteome</keyword>
<dbReference type="Proteomes" id="UP000664521">
    <property type="component" value="Unassembled WGS sequence"/>
</dbReference>
<keyword evidence="1" id="KW-0732">Signal</keyword>
<feature type="signal peptide" evidence="1">
    <location>
        <begin position="1"/>
        <end position="22"/>
    </location>
</feature>
<reference evidence="2" key="1">
    <citation type="submission" date="2021-03" db="EMBL/GenBank/DDBJ databases">
        <authorList>
            <person name="Tagirdzhanova G."/>
        </authorList>
    </citation>
    <scope>NUCLEOTIDE SEQUENCE</scope>
</reference>
<feature type="chain" id="PRO_5034484664" evidence="1">
    <location>
        <begin position="23"/>
        <end position="177"/>
    </location>
</feature>
<name>A0A8H3PHA8_9LECA</name>
<evidence type="ECO:0000313" key="3">
    <source>
        <dbReference type="Proteomes" id="UP000664521"/>
    </source>
</evidence>
<gene>
    <name evidence="2" type="ORF">HETSPECPRED_002360</name>
</gene>
<organism evidence="2 3">
    <name type="scientific">Heterodermia speciosa</name>
    <dbReference type="NCBI Taxonomy" id="116794"/>
    <lineage>
        <taxon>Eukaryota</taxon>
        <taxon>Fungi</taxon>
        <taxon>Dikarya</taxon>
        <taxon>Ascomycota</taxon>
        <taxon>Pezizomycotina</taxon>
        <taxon>Lecanoromycetes</taxon>
        <taxon>OSLEUM clade</taxon>
        <taxon>Lecanoromycetidae</taxon>
        <taxon>Caliciales</taxon>
        <taxon>Physciaceae</taxon>
        <taxon>Heterodermia</taxon>
    </lineage>
</organism>
<dbReference type="AlphaFoldDB" id="A0A8H3PHA8"/>
<dbReference type="EMBL" id="CAJPDS010000150">
    <property type="protein sequence ID" value="CAF9940279.1"/>
    <property type="molecule type" value="Genomic_DNA"/>
</dbReference>
<accession>A0A8H3PHA8</accession>
<comment type="caution">
    <text evidence="2">The sequence shown here is derived from an EMBL/GenBank/DDBJ whole genome shotgun (WGS) entry which is preliminary data.</text>
</comment>
<evidence type="ECO:0000256" key="1">
    <source>
        <dbReference type="SAM" id="SignalP"/>
    </source>
</evidence>
<dbReference type="OrthoDB" id="10530661at2759"/>